<feature type="domain" description="HAT C-terminal dimerisation" evidence="2">
    <location>
        <begin position="78"/>
        <end position="145"/>
    </location>
</feature>
<reference evidence="3 4" key="1">
    <citation type="submission" date="2024-11" db="EMBL/GenBank/DDBJ databases">
        <title>Chromosome-level genome assembly of the freshwater bivalve Anodonta woodiana.</title>
        <authorList>
            <person name="Chen X."/>
        </authorList>
    </citation>
    <scope>NUCLEOTIDE SEQUENCE [LARGE SCALE GENOMIC DNA]</scope>
    <source>
        <strain evidence="3">MN2024</strain>
        <tissue evidence="3">Gills</tissue>
    </source>
</reference>
<dbReference type="Pfam" id="PF05699">
    <property type="entry name" value="Dimer_Tnp_hAT"/>
    <property type="match status" value="1"/>
</dbReference>
<gene>
    <name evidence="3" type="ORF">ACJMK2_041739</name>
</gene>
<keyword evidence="4" id="KW-1185">Reference proteome</keyword>
<comment type="caution">
    <text evidence="3">The sequence shown here is derived from an EMBL/GenBank/DDBJ whole genome shotgun (WGS) entry which is preliminary data.</text>
</comment>
<dbReference type="Proteomes" id="UP001634394">
    <property type="component" value="Unassembled WGS sequence"/>
</dbReference>
<name>A0ABD3W547_SINWO</name>
<sequence>MADVKVNAQVEPVTSDEQPSDSLPPQRIAPSILNVRDDNTKTVVTLCPPNTKAKINPITDVIHQEDSRYLLAAPYDTNLTMLHWRKQNCQFYPHLSLLAKKYLSIPASSVSSERVFSLAGHLVSKKQAHLSCDNVDLIIFLNNNINYW</sequence>
<proteinExistence type="predicted"/>
<dbReference type="PANTHER" id="PTHR47611">
    <property type="entry name" value="HAT DIMERISATION DOMAIN, C-TERMINAL"/>
    <property type="match status" value="1"/>
</dbReference>
<protein>
    <recommendedName>
        <fullName evidence="2">HAT C-terminal dimerisation domain-containing protein</fullName>
    </recommendedName>
</protein>
<dbReference type="SUPFAM" id="SSF53098">
    <property type="entry name" value="Ribonuclease H-like"/>
    <property type="match status" value="1"/>
</dbReference>
<evidence type="ECO:0000313" key="4">
    <source>
        <dbReference type="Proteomes" id="UP001634394"/>
    </source>
</evidence>
<feature type="region of interest" description="Disordered" evidence="1">
    <location>
        <begin position="1"/>
        <end position="27"/>
    </location>
</feature>
<dbReference type="InterPro" id="IPR012337">
    <property type="entry name" value="RNaseH-like_sf"/>
</dbReference>
<dbReference type="PANTHER" id="PTHR47611:SF1">
    <property type="entry name" value="CCHC-TYPE DOMAIN-CONTAINING PROTEIN"/>
    <property type="match status" value="1"/>
</dbReference>
<dbReference type="EMBL" id="JBJQND010000008">
    <property type="protein sequence ID" value="KAL3869001.1"/>
    <property type="molecule type" value="Genomic_DNA"/>
</dbReference>
<evidence type="ECO:0000259" key="2">
    <source>
        <dbReference type="Pfam" id="PF05699"/>
    </source>
</evidence>
<dbReference type="AlphaFoldDB" id="A0ABD3W547"/>
<evidence type="ECO:0000256" key="1">
    <source>
        <dbReference type="SAM" id="MobiDB-lite"/>
    </source>
</evidence>
<accession>A0ABD3W547</accession>
<organism evidence="3 4">
    <name type="scientific">Sinanodonta woodiana</name>
    <name type="common">Chinese pond mussel</name>
    <name type="synonym">Anodonta woodiana</name>
    <dbReference type="NCBI Taxonomy" id="1069815"/>
    <lineage>
        <taxon>Eukaryota</taxon>
        <taxon>Metazoa</taxon>
        <taxon>Spiralia</taxon>
        <taxon>Lophotrochozoa</taxon>
        <taxon>Mollusca</taxon>
        <taxon>Bivalvia</taxon>
        <taxon>Autobranchia</taxon>
        <taxon>Heteroconchia</taxon>
        <taxon>Palaeoheterodonta</taxon>
        <taxon>Unionida</taxon>
        <taxon>Unionoidea</taxon>
        <taxon>Unionidae</taxon>
        <taxon>Unioninae</taxon>
        <taxon>Sinanodonta</taxon>
    </lineage>
</organism>
<evidence type="ECO:0000313" key="3">
    <source>
        <dbReference type="EMBL" id="KAL3869001.1"/>
    </source>
</evidence>
<dbReference type="InterPro" id="IPR008906">
    <property type="entry name" value="HATC_C_dom"/>
</dbReference>